<dbReference type="Gene3D" id="3.40.50.720">
    <property type="entry name" value="NAD(P)-binding Rossmann-like Domain"/>
    <property type="match status" value="1"/>
</dbReference>
<evidence type="ECO:0000313" key="1">
    <source>
        <dbReference type="EMBL" id="KAG7444865.1"/>
    </source>
</evidence>
<dbReference type="GeneID" id="66102451"/>
<dbReference type="RefSeq" id="XP_043038365.1">
    <property type="nucleotide sequence ID" value="XM_043180155.1"/>
</dbReference>
<reference evidence="1" key="1">
    <citation type="submission" date="2020-11" db="EMBL/GenBank/DDBJ databases">
        <title>Adaptations for nitrogen fixation in a non-lichenized fungal sporocarp promotes dispersal by wood-feeding termites.</title>
        <authorList>
            <consortium name="DOE Joint Genome Institute"/>
            <person name="Koch R.A."/>
            <person name="Yoon G."/>
            <person name="Arayal U."/>
            <person name="Lail K."/>
            <person name="Amirebrahimi M."/>
            <person name="Labutti K."/>
            <person name="Lipzen A."/>
            <person name="Riley R."/>
            <person name="Barry K."/>
            <person name="Henrissat B."/>
            <person name="Grigoriev I.V."/>
            <person name="Herr J.R."/>
            <person name="Aime M.C."/>
        </authorList>
    </citation>
    <scope>NUCLEOTIDE SEQUENCE</scope>
    <source>
        <strain evidence="1">MCA 3950</strain>
    </source>
</reference>
<protein>
    <submittedName>
        <fullName evidence="1">Uncharacterized protein</fullName>
    </submittedName>
</protein>
<dbReference type="AlphaFoldDB" id="A0A9P7VQJ2"/>
<organism evidence="1 2">
    <name type="scientific">Guyanagaster necrorhizus</name>
    <dbReference type="NCBI Taxonomy" id="856835"/>
    <lineage>
        <taxon>Eukaryota</taxon>
        <taxon>Fungi</taxon>
        <taxon>Dikarya</taxon>
        <taxon>Basidiomycota</taxon>
        <taxon>Agaricomycotina</taxon>
        <taxon>Agaricomycetes</taxon>
        <taxon>Agaricomycetidae</taxon>
        <taxon>Agaricales</taxon>
        <taxon>Marasmiineae</taxon>
        <taxon>Physalacriaceae</taxon>
        <taxon>Guyanagaster</taxon>
    </lineage>
</organism>
<accession>A0A9P7VQJ2</accession>
<dbReference type="Proteomes" id="UP000812287">
    <property type="component" value="Unassembled WGS sequence"/>
</dbReference>
<sequence length="129" mass="14654">MLTDLPLNANVLQVGSDGHKDVRYLDYSSKNAWNHKFRWSLLPTMSRYKYSKLAVHLWTNDLVLRLSTEKSKVMVLIAHPGAILSDSAIRSLKTAVSTFLDMAVRSENAFSDSWSLYVRLCSVHTARQP</sequence>
<comment type="caution">
    <text evidence="1">The sequence shown here is derived from an EMBL/GenBank/DDBJ whole genome shotgun (WGS) entry which is preliminary data.</text>
</comment>
<dbReference type="EMBL" id="MU250539">
    <property type="protein sequence ID" value="KAG7444865.1"/>
    <property type="molecule type" value="Genomic_DNA"/>
</dbReference>
<dbReference type="OrthoDB" id="191139at2759"/>
<proteinExistence type="predicted"/>
<name>A0A9P7VQJ2_9AGAR</name>
<evidence type="ECO:0000313" key="2">
    <source>
        <dbReference type="Proteomes" id="UP000812287"/>
    </source>
</evidence>
<keyword evidence="2" id="KW-1185">Reference proteome</keyword>
<gene>
    <name evidence="1" type="ORF">BT62DRAFT_231619</name>
</gene>